<keyword evidence="1" id="KW-1133">Transmembrane helix</keyword>
<evidence type="ECO:0000313" key="3">
    <source>
        <dbReference type="WBParaSite" id="scaffold7531_cov165.g12139"/>
    </source>
</evidence>
<feature type="transmembrane region" description="Helical" evidence="1">
    <location>
        <begin position="65"/>
        <end position="84"/>
    </location>
</feature>
<sequence>MSNNNTSNNNLTTINTSPIYNYWANAGFIPNMVAMYGGLFILSLTGFCLNIMFVYLTKKSKLKTCYYFAFLPLIGAGLATSAQLCVGVDRLISVLFPFCMVMCSTGDNVTPEAGPFVYDEGLVIFFTEFACYVTICFDAFAIEYYIGFPTTCLYMIGFSSNLPVLVIFSTEYKTAFYKHLGWLFCIKPGQQRPVIVSMVRTLDQVQPRMRADTNTIGTQSNVINTRSRA</sequence>
<dbReference type="WBParaSite" id="scaffold7531_cov165.g12139">
    <property type="protein sequence ID" value="scaffold7531_cov165.g12139"/>
    <property type="gene ID" value="scaffold7531_cov165.g12139"/>
</dbReference>
<evidence type="ECO:0000313" key="2">
    <source>
        <dbReference type="Proteomes" id="UP000887561"/>
    </source>
</evidence>
<evidence type="ECO:0000256" key="1">
    <source>
        <dbReference type="SAM" id="Phobius"/>
    </source>
</evidence>
<keyword evidence="1" id="KW-0472">Membrane</keyword>
<dbReference type="AlphaFoldDB" id="A0A915N7C9"/>
<reference evidence="3" key="1">
    <citation type="submission" date="2022-11" db="UniProtKB">
        <authorList>
            <consortium name="WormBaseParasite"/>
        </authorList>
    </citation>
    <scope>IDENTIFICATION</scope>
</reference>
<accession>A0A915N7C9</accession>
<organism evidence="2 3">
    <name type="scientific">Meloidogyne javanica</name>
    <name type="common">Root-knot nematode worm</name>
    <dbReference type="NCBI Taxonomy" id="6303"/>
    <lineage>
        <taxon>Eukaryota</taxon>
        <taxon>Metazoa</taxon>
        <taxon>Ecdysozoa</taxon>
        <taxon>Nematoda</taxon>
        <taxon>Chromadorea</taxon>
        <taxon>Rhabditida</taxon>
        <taxon>Tylenchina</taxon>
        <taxon>Tylenchomorpha</taxon>
        <taxon>Tylenchoidea</taxon>
        <taxon>Meloidogynidae</taxon>
        <taxon>Meloidogyninae</taxon>
        <taxon>Meloidogyne</taxon>
        <taxon>Meloidogyne incognita group</taxon>
    </lineage>
</organism>
<keyword evidence="1" id="KW-0812">Transmembrane</keyword>
<proteinExistence type="predicted"/>
<dbReference type="Proteomes" id="UP000887561">
    <property type="component" value="Unplaced"/>
</dbReference>
<protein>
    <submittedName>
        <fullName evidence="3">G-protein coupled receptors family 1 profile domain-containing protein</fullName>
    </submittedName>
</protein>
<keyword evidence="2" id="KW-1185">Reference proteome</keyword>
<feature type="transmembrane region" description="Helical" evidence="1">
    <location>
        <begin position="33"/>
        <end position="56"/>
    </location>
</feature>
<feature type="transmembrane region" description="Helical" evidence="1">
    <location>
        <begin position="148"/>
        <end position="168"/>
    </location>
</feature>
<name>A0A915N7C9_MELJA</name>